<evidence type="ECO:0000313" key="6">
    <source>
        <dbReference type="Proteomes" id="UP001181258"/>
    </source>
</evidence>
<dbReference type="AlphaFoldDB" id="A0AAE4LG72"/>
<dbReference type="Proteomes" id="UP000286392">
    <property type="component" value="Unassembled WGS sequence"/>
</dbReference>
<keyword evidence="1" id="KW-1133">Transmembrane helix</keyword>
<reference evidence="3" key="2">
    <citation type="submission" date="2023-10" db="EMBL/GenBank/DDBJ databases">
        <title>Genome of potential pathogenic bacteria in Crohn's disease.</title>
        <authorList>
            <person name="Rodriguez-Palacios A."/>
        </authorList>
    </citation>
    <scope>NUCLEOTIDE SEQUENCE</scope>
    <source>
        <strain evidence="3">CavFT-hAR107</strain>
    </source>
</reference>
<dbReference type="EMBL" id="JAWDHD010000012">
    <property type="protein sequence ID" value="MDU0250625.1"/>
    <property type="molecule type" value="Genomic_DNA"/>
</dbReference>
<dbReference type="Gene3D" id="3.40.50.300">
    <property type="entry name" value="P-loop containing nucleotide triphosphate hydrolases"/>
    <property type="match status" value="1"/>
</dbReference>
<gene>
    <name evidence="4" type="ORF">DW043_18120</name>
    <name evidence="3" type="ORF">RVY68_18570</name>
</gene>
<evidence type="ECO:0000313" key="5">
    <source>
        <dbReference type="Proteomes" id="UP000286392"/>
    </source>
</evidence>
<organism evidence="3 6">
    <name type="scientific">Phocaeicola vulgatus</name>
    <name type="common">Bacteroides vulgatus</name>
    <dbReference type="NCBI Taxonomy" id="821"/>
    <lineage>
        <taxon>Bacteria</taxon>
        <taxon>Pseudomonadati</taxon>
        <taxon>Bacteroidota</taxon>
        <taxon>Bacteroidia</taxon>
        <taxon>Bacteroidales</taxon>
        <taxon>Bacteroidaceae</taxon>
        <taxon>Phocaeicola</taxon>
    </lineage>
</organism>
<dbReference type="SUPFAM" id="SSF52540">
    <property type="entry name" value="P-loop containing nucleoside triphosphate hydrolases"/>
    <property type="match status" value="1"/>
</dbReference>
<feature type="domain" description="KAP NTPase" evidence="2">
    <location>
        <begin position="18"/>
        <end position="392"/>
    </location>
</feature>
<dbReference type="InterPro" id="IPR052754">
    <property type="entry name" value="NTPase_KAP_P-loop"/>
</dbReference>
<name>A0AAE4LG72_PHOVU</name>
<dbReference type="Pfam" id="PF07693">
    <property type="entry name" value="KAP_NTPase"/>
    <property type="match status" value="1"/>
</dbReference>
<protein>
    <submittedName>
        <fullName evidence="3 4">NTPase</fullName>
    </submittedName>
</protein>
<keyword evidence="1" id="KW-0472">Membrane</keyword>
<sequence>MWSDIETSKDLLGYSIHASLLKDVITNPKNLPITVGLYGDWGSGKSSILKILQEQLEKDDDTVVVYFDGWSFENFDDAKMALIQGIVDALESNEKFFAKVKDDAKGAMDAVTEAFVKLKKSINWMRMLKFTTKAALPVASAVISGGASIIPTLISVFQENKEHLTDILTGDKAEEFLQNAINSEDNEKKYKAVREFRTDFEALINKSKQGRIVILIDDLDRCLPRHIIDNLEAIKLFLNVPKTAFVIAADQYIVSNAIKSEYKTIIEASKEDRHHDNLGEAYMEKFIQLPYILPKLSPKEVETYVTLLFCQSALNEQDFLKVQKDFTSFVSENKFEKYGWDNIKNVLSVDNTQELSSTIGFVSHFSSIIGNSLRWNPRLIKRFLNAFEVRFNLLSKSGLNNEKNRFALLKLMLIEQKSLDLFNQMNSWAMSSHDTPKEVLELETLVDTGNKDFGDYKEWNSLELKQIFASEPKFSQVDLRELFWVSRDNLVDQMSGIALIPPLVKNIFNKAYNANSDSIRKNICNTEISGMSSEGIKDILTLLDAKLLTLATDKNAYGVYYYCILNNITGAYDSFLEILSRIDTSKIPFSLGSKFKDILEKYGNDQKLVKLIERNDRLMNSIRS</sequence>
<evidence type="ECO:0000256" key="1">
    <source>
        <dbReference type="SAM" id="Phobius"/>
    </source>
</evidence>
<dbReference type="EMBL" id="QROB01000033">
    <property type="protein sequence ID" value="RHK83920.1"/>
    <property type="molecule type" value="Genomic_DNA"/>
</dbReference>
<proteinExistence type="predicted"/>
<comment type="caution">
    <text evidence="3">The sequence shown here is derived from an EMBL/GenBank/DDBJ whole genome shotgun (WGS) entry which is preliminary data.</text>
</comment>
<evidence type="ECO:0000313" key="4">
    <source>
        <dbReference type="EMBL" id="RHK83920.1"/>
    </source>
</evidence>
<dbReference type="InterPro" id="IPR011646">
    <property type="entry name" value="KAP_P-loop"/>
</dbReference>
<dbReference type="InterPro" id="IPR027417">
    <property type="entry name" value="P-loop_NTPase"/>
</dbReference>
<dbReference type="Proteomes" id="UP001181258">
    <property type="component" value="Unassembled WGS sequence"/>
</dbReference>
<dbReference type="PANTHER" id="PTHR22674">
    <property type="entry name" value="NTPASE, KAP FAMILY P-LOOP DOMAIN-CONTAINING 1"/>
    <property type="match status" value="1"/>
</dbReference>
<keyword evidence="1" id="KW-0812">Transmembrane</keyword>
<evidence type="ECO:0000313" key="3">
    <source>
        <dbReference type="EMBL" id="MDU0250625.1"/>
    </source>
</evidence>
<dbReference type="PANTHER" id="PTHR22674:SF6">
    <property type="entry name" value="NTPASE KAP FAMILY P-LOOP DOMAIN-CONTAINING PROTEIN 1"/>
    <property type="match status" value="1"/>
</dbReference>
<evidence type="ECO:0000259" key="2">
    <source>
        <dbReference type="Pfam" id="PF07693"/>
    </source>
</evidence>
<feature type="transmembrane region" description="Helical" evidence="1">
    <location>
        <begin position="134"/>
        <end position="157"/>
    </location>
</feature>
<reference evidence="4 5" key="1">
    <citation type="submission" date="2018-08" db="EMBL/GenBank/DDBJ databases">
        <title>A genome reference for cultivated species of the human gut microbiota.</title>
        <authorList>
            <person name="Zou Y."/>
            <person name="Xue W."/>
            <person name="Luo G."/>
        </authorList>
    </citation>
    <scope>NUCLEOTIDE SEQUENCE [LARGE SCALE GENOMIC DNA]</scope>
    <source>
        <strain evidence="4 5">AF39-8AT</strain>
    </source>
</reference>
<dbReference type="RefSeq" id="WP_005845254.1">
    <property type="nucleotide sequence ID" value="NZ_DAWDEE010000049.1"/>
</dbReference>
<accession>A0AAE4LG72</accession>